<dbReference type="Proteomes" id="UP000095282">
    <property type="component" value="Unplaced"/>
</dbReference>
<dbReference type="GO" id="GO:0005829">
    <property type="term" value="C:cytosol"/>
    <property type="evidence" value="ECO:0007669"/>
    <property type="project" value="TreeGrafter"/>
</dbReference>
<dbReference type="GO" id="GO:1990316">
    <property type="term" value="C:Atg1/ULK1 kinase complex"/>
    <property type="evidence" value="ECO:0007669"/>
    <property type="project" value="TreeGrafter"/>
</dbReference>
<accession>A0A1I7T940</accession>
<comment type="subcellular location">
    <subcellularLocation>
        <location evidence="1">Preautophagosomal structure</location>
    </subcellularLocation>
</comment>
<evidence type="ECO:0000256" key="2">
    <source>
        <dbReference type="ARBA" id="ARBA00007341"/>
    </source>
</evidence>
<evidence type="ECO:0000256" key="3">
    <source>
        <dbReference type="ARBA" id="ARBA00023006"/>
    </source>
</evidence>
<name>A0A1I7T940_9PELO</name>
<dbReference type="GO" id="GO:0034727">
    <property type="term" value="P:piecemeal microautophagy of the nucleus"/>
    <property type="evidence" value="ECO:0007669"/>
    <property type="project" value="TreeGrafter"/>
</dbReference>
<keyword evidence="3" id="KW-0072">Autophagy</keyword>
<reference evidence="6" key="1">
    <citation type="submission" date="2016-11" db="UniProtKB">
        <authorList>
            <consortium name="WormBaseParasite"/>
        </authorList>
    </citation>
    <scope>IDENTIFICATION</scope>
</reference>
<evidence type="ECO:0000313" key="6">
    <source>
        <dbReference type="WBParaSite" id="Csp11.Scaffold552.g3635.t1"/>
    </source>
</evidence>
<feature type="compositionally biased region" description="Polar residues" evidence="4">
    <location>
        <begin position="238"/>
        <end position="250"/>
    </location>
</feature>
<evidence type="ECO:0000256" key="1">
    <source>
        <dbReference type="ARBA" id="ARBA00004329"/>
    </source>
</evidence>
<feature type="compositionally biased region" description="Basic and acidic residues" evidence="4">
    <location>
        <begin position="266"/>
        <end position="281"/>
    </location>
</feature>
<dbReference type="FunFam" id="3.30.900.10:FF:000017">
    <property type="entry name" value="Autophagy-related protein 13"/>
    <property type="match status" value="1"/>
</dbReference>
<dbReference type="eggNOG" id="KOG3874">
    <property type="taxonomic scope" value="Eukaryota"/>
</dbReference>
<dbReference type="GO" id="GO:0000407">
    <property type="term" value="C:phagophore assembly site"/>
    <property type="evidence" value="ECO:0007669"/>
    <property type="project" value="UniProtKB-SubCell"/>
</dbReference>
<dbReference type="GO" id="GO:0034497">
    <property type="term" value="P:protein localization to phagophore assembly site"/>
    <property type="evidence" value="ECO:0007669"/>
    <property type="project" value="TreeGrafter"/>
</dbReference>
<proteinExistence type="inferred from homology"/>
<organism evidence="5 6">
    <name type="scientific">Caenorhabditis tropicalis</name>
    <dbReference type="NCBI Taxonomy" id="1561998"/>
    <lineage>
        <taxon>Eukaryota</taxon>
        <taxon>Metazoa</taxon>
        <taxon>Ecdysozoa</taxon>
        <taxon>Nematoda</taxon>
        <taxon>Chromadorea</taxon>
        <taxon>Rhabditida</taxon>
        <taxon>Rhabditina</taxon>
        <taxon>Rhabditomorpha</taxon>
        <taxon>Rhabditoidea</taxon>
        <taxon>Rhabditidae</taxon>
        <taxon>Peloderinae</taxon>
        <taxon>Caenorhabditis</taxon>
    </lineage>
</organism>
<evidence type="ECO:0000313" key="5">
    <source>
        <dbReference type="Proteomes" id="UP000095282"/>
    </source>
</evidence>
<dbReference type="InterPro" id="IPR040182">
    <property type="entry name" value="ATG13"/>
</dbReference>
<dbReference type="PANTHER" id="PTHR13430">
    <property type="match status" value="1"/>
</dbReference>
<comment type="similarity">
    <text evidence="2">Belongs to the ATG13 family. Metazoan subfamily.</text>
</comment>
<dbReference type="WBParaSite" id="Csp11.Scaffold552.g3635.t1">
    <property type="protein sequence ID" value="Csp11.Scaffold552.g3635.t1"/>
    <property type="gene ID" value="Csp11.Scaffold552.g3635"/>
</dbReference>
<feature type="region of interest" description="Disordered" evidence="4">
    <location>
        <begin position="198"/>
        <end position="281"/>
    </location>
</feature>
<dbReference type="PANTHER" id="PTHR13430:SF4">
    <property type="entry name" value="AUTOPHAGY-RELATED PROTEIN 13"/>
    <property type="match status" value="1"/>
</dbReference>
<dbReference type="GO" id="GO:0000423">
    <property type="term" value="P:mitophagy"/>
    <property type="evidence" value="ECO:0007669"/>
    <property type="project" value="TreeGrafter"/>
</dbReference>
<keyword evidence="5" id="KW-1185">Reference proteome</keyword>
<protein>
    <submittedName>
        <fullName evidence="6">Autophagy-related protein 13</fullName>
    </submittedName>
</protein>
<sequence>MDEAYLNYKKYIRFFAVRMVQSLIQARLGDEVESKCSPYSVNTVDWFNMRVDEIGEISAYLKSNIKEYPPLSTLTLEFLLYTPSGQCLPLEAWILSVSESSEESPRSELYHEMSTLLRSVIVSARMTPMHRLYVKKQNLESFVIMYRVFENDISSDMGKGKKTRKIGELSSKFGSISLDLHYRTSMHFEEPEIAPLTPVEDEEINDEEKKGIEETNQTRPVSDCVPIADVKKRKASGSVESPASGGSSISREPAPRFILGQSTSSEDSRHSEFGNSFEDDHKPSLADLRNHSFPFVNLLQSAYNPANGTKKNASSTCLNSPKASDEVTPAVEKVAESFRAPKIEETVLEEDEEEELPLESMELSEDSFVHFNQLSEFGGAPSIGNELGDYLKQLKMAPDMADSGDIDICKMDLKTELEKINSHTMEFNNFLKHINSFSDE</sequence>
<dbReference type="AlphaFoldDB" id="A0A1I7T940"/>
<dbReference type="InterPro" id="IPR036570">
    <property type="entry name" value="HORMA_dom_sf"/>
</dbReference>
<dbReference type="STRING" id="1561998.A0A1I7T940"/>
<evidence type="ECO:0000256" key="4">
    <source>
        <dbReference type="SAM" id="MobiDB-lite"/>
    </source>
</evidence>
<dbReference type="Gene3D" id="3.30.900.10">
    <property type="entry name" value="HORMA domain"/>
    <property type="match status" value="1"/>
</dbReference>